<dbReference type="InterPro" id="IPR016624">
    <property type="entry name" value="UCP014753"/>
</dbReference>
<dbReference type="RefSeq" id="WP_301165126.1">
    <property type="nucleotide sequence ID" value="NZ_JAUHTR010000002.1"/>
</dbReference>
<dbReference type="InterPro" id="IPR049349">
    <property type="entry name" value="DUF2264_N"/>
</dbReference>
<gene>
    <name evidence="2" type="ORF">QYB97_06285</name>
</gene>
<feature type="domain" description="DUF2264" evidence="1">
    <location>
        <begin position="5"/>
        <end position="362"/>
    </location>
</feature>
<name>A0ABT8HTG2_9BACL</name>
<dbReference type="PANTHER" id="PTHR35339">
    <property type="entry name" value="LINALOOL DEHYDRATASE_ISOMERASE DOMAIN-CONTAINING PROTEIN"/>
    <property type="match status" value="1"/>
</dbReference>
<dbReference type="Proteomes" id="UP001172721">
    <property type="component" value="Unassembled WGS sequence"/>
</dbReference>
<keyword evidence="3" id="KW-1185">Reference proteome</keyword>
<dbReference type="PIRSF" id="PIRSF014753">
    <property type="entry name" value="UCP014753"/>
    <property type="match status" value="1"/>
</dbReference>
<proteinExistence type="predicted"/>
<comment type="caution">
    <text evidence="2">The sequence shown here is derived from an EMBL/GenBank/DDBJ whole genome shotgun (WGS) entry which is preliminary data.</text>
</comment>
<organism evidence="2 3">
    <name type="scientific">Fictibacillus fluitans</name>
    <dbReference type="NCBI Taxonomy" id="3058422"/>
    <lineage>
        <taxon>Bacteria</taxon>
        <taxon>Bacillati</taxon>
        <taxon>Bacillota</taxon>
        <taxon>Bacilli</taxon>
        <taxon>Bacillales</taxon>
        <taxon>Fictibacillaceae</taxon>
        <taxon>Fictibacillus</taxon>
    </lineage>
</organism>
<dbReference type="Pfam" id="PF10022">
    <property type="entry name" value="DUF2264"/>
    <property type="match status" value="1"/>
</dbReference>
<evidence type="ECO:0000259" key="1">
    <source>
        <dbReference type="Pfam" id="PF10022"/>
    </source>
</evidence>
<evidence type="ECO:0000313" key="2">
    <source>
        <dbReference type="EMBL" id="MDN4524073.1"/>
    </source>
</evidence>
<accession>A0ABT8HTG2</accession>
<evidence type="ECO:0000313" key="3">
    <source>
        <dbReference type="Proteomes" id="UP001172721"/>
    </source>
</evidence>
<dbReference type="PANTHER" id="PTHR35339:SF3">
    <property type="entry name" value="DUF2264 DOMAIN-CONTAINING PROTEIN"/>
    <property type="match status" value="1"/>
</dbReference>
<dbReference type="EMBL" id="JAUHTR010000002">
    <property type="protein sequence ID" value="MDN4524073.1"/>
    <property type="molecule type" value="Genomic_DNA"/>
</dbReference>
<sequence length="381" mass="43359">MDDSTRSFWLVTMLTLARTPLEVLAKRELKAKMKVEMKEGADRESYVYLETLSRLLVGMAPWLEGKSEGSEEHLRKHYGELARQAIDAGTDPASPDYMNYSEGFQPIVDTAFLAQAILRAPTELWEKLDGHVKRNVITALKATRSRKPVFSNWLLFSAVIEAALQRMGESDWDPMRIDYAIKQMEQWYAGDGVYSDGPHFRFDYYNSFVIQPMLLEVLEAVGSHYEDWQVRVETVKDRSRRYAEILERLISPEGTFPPVGRSLAYRCGVFHTLAQHAWREDLPESVSSAQVRCGLTAVLKKCLHSPGTYSDDGWLTVGFCGHQPGIGEHYITNGSVYLCSLVFLPLGLPESASFWRDQDENWTSKKAWSGMDFPRDHALKS</sequence>
<protein>
    <submittedName>
        <fullName evidence="2">DUF2264 domain-containing protein</fullName>
    </submittedName>
</protein>
<reference evidence="2" key="1">
    <citation type="submission" date="2023-07" db="EMBL/GenBank/DDBJ databases">
        <title>Fictibacillus sp. isolated from freshwater pond.</title>
        <authorList>
            <person name="Kirdat K."/>
            <person name="Bhat A."/>
            <person name="Mourya A."/>
            <person name="Yadav A."/>
        </authorList>
    </citation>
    <scope>NUCLEOTIDE SEQUENCE</scope>
    <source>
        <strain evidence="2">NE201</strain>
    </source>
</reference>